<evidence type="ECO:0000313" key="2">
    <source>
        <dbReference type="EMBL" id="PGH25755.1"/>
    </source>
</evidence>
<accession>A0A2B7YWQ5</accession>
<dbReference type="Gene3D" id="3.10.129.10">
    <property type="entry name" value="Hotdog Thioesterase"/>
    <property type="match status" value="1"/>
</dbReference>
<reference evidence="2 3" key="1">
    <citation type="submission" date="2017-06" db="EMBL/GenBank/DDBJ databases">
        <title>Draft genome sequence of Fusobacterium nucleatum subsp. animalis KCOM 1280 (=ChDC F318).</title>
        <authorList>
            <person name="Kook J.-K."/>
            <person name="Park S.-N."/>
            <person name="Lim Y.K."/>
            <person name="Roh H."/>
        </authorList>
    </citation>
    <scope>NUCLEOTIDE SEQUENCE [LARGE SCALE GENOMIC DNA]</scope>
    <source>
        <strain evidence="3">KCOM 1280 ( ChDC F318)</strain>
    </source>
</reference>
<dbReference type="Proteomes" id="UP000226179">
    <property type="component" value="Unassembled WGS sequence"/>
</dbReference>
<organism evidence="2 3">
    <name type="scientific">Fusobacterium animalis</name>
    <dbReference type="NCBI Taxonomy" id="76859"/>
    <lineage>
        <taxon>Bacteria</taxon>
        <taxon>Fusobacteriati</taxon>
        <taxon>Fusobacteriota</taxon>
        <taxon>Fusobacteriia</taxon>
        <taxon>Fusobacteriales</taxon>
        <taxon>Fusobacteriaceae</taxon>
        <taxon>Fusobacterium</taxon>
    </lineage>
</organism>
<dbReference type="InterPro" id="IPR029069">
    <property type="entry name" value="HotDog_dom_sf"/>
</dbReference>
<dbReference type="Pfam" id="PF13279">
    <property type="entry name" value="4HBT_2"/>
    <property type="match status" value="1"/>
</dbReference>
<dbReference type="AlphaFoldDB" id="A0A2B7YWQ5"/>
<dbReference type="PANTHER" id="PTHR31793">
    <property type="entry name" value="4-HYDROXYBENZOYL-COA THIOESTERASE FAMILY MEMBER"/>
    <property type="match status" value="1"/>
</dbReference>
<gene>
    <name evidence="2" type="ORF">RN90_10535</name>
</gene>
<dbReference type="EMBL" id="NJGJ01000001">
    <property type="protein sequence ID" value="PGH25755.1"/>
    <property type="molecule type" value="Genomic_DNA"/>
</dbReference>
<dbReference type="GO" id="GO:0047617">
    <property type="term" value="F:fatty acyl-CoA hydrolase activity"/>
    <property type="evidence" value="ECO:0007669"/>
    <property type="project" value="TreeGrafter"/>
</dbReference>
<dbReference type="RefSeq" id="WP_023039880.1">
    <property type="nucleotide sequence ID" value="NZ_CP056006.1"/>
</dbReference>
<evidence type="ECO:0000256" key="1">
    <source>
        <dbReference type="ARBA" id="ARBA00022801"/>
    </source>
</evidence>
<dbReference type="CDD" id="cd00586">
    <property type="entry name" value="4HBT"/>
    <property type="match status" value="1"/>
</dbReference>
<proteinExistence type="predicted"/>
<comment type="caution">
    <text evidence="2">The sequence shown here is derived from an EMBL/GenBank/DDBJ whole genome shotgun (WGS) entry which is preliminary data.</text>
</comment>
<dbReference type="SUPFAM" id="SSF54637">
    <property type="entry name" value="Thioesterase/thiol ester dehydrase-isomerase"/>
    <property type="match status" value="1"/>
</dbReference>
<sequence length="138" mass="16118">MFIFYYTIKQEDLNYGNHVGNERALLFFQWARESFLRQNNLSETNIGDGSGFIQVEATVQYKKQLFLDQKIEVRITKIEIKGLKIIFEYEIYSGKDLAITGTATVLAYNYEEQKIKKIPANFKELIEKYSIKKAIANL</sequence>
<dbReference type="PANTHER" id="PTHR31793:SF37">
    <property type="entry name" value="ACYL-COA THIOESTER HYDROLASE YBGC"/>
    <property type="match status" value="1"/>
</dbReference>
<keyword evidence="1" id="KW-0378">Hydrolase</keyword>
<protein>
    <submittedName>
        <fullName evidence="2">Esterase</fullName>
    </submittedName>
</protein>
<evidence type="ECO:0000313" key="3">
    <source>
        <dbReference type="Proteomes" id="UP000226179"/>
    </source>
</evidence>
<dbReference type="InterPro" id="IPR050563">
    <property type="entry name" value="4-hydroxybenzoyl-CoA_TE"/>
</dbReference>
<name>A0A2B7YWQ5_9FUSO</name>